<dbReference type="RefSeq" id="WP_260191508.1">
    <property type="nucleotide sequence ID" value="NZ_JAFFZE010000011.1"/>
</dbReference>
<dbReference type="EMBL" id="JAFFZE010000011">
    <property type="protein sequence ID" value="MCT2584108.1"/>
    <property type="molecule type" value="Genomic_DNA"/>
</dbReference>
<evidence type="ECO:0000256" key="1">
    <source>
        <dbReference type="SAM" id="Phobius"/>
    </source>
</evidence>
<name>A0ABT2J8C4_9PSEU</name>
<feature type="transmembrane region" description="Helical" evidence="1">
    <location>
        <begin position="69"/>
        <end position="92"/>
    </location>
</feature>
<reference evidence="2 3" key="1">
    <citation type="submission" date="2021-02" db="EMBL/GenBank/DDBJ databases">
        <title>Actinophytocola xerophila sp. nov., isolated from soil of cotton cropping field.</title>
        <authorList>
            <person name="Huang R."/>
            <person name="Chen X."/>
            <person name="Ge X."/>
            <person name="Liu W."/>
        </authorList>
    </citation>
    <scope>NUCLEOTIDE SEQUENCE [LARGE SCALE GENOMIC DNA]</scope>
    <source>
        <strain evidence="2 3">S1-96</strain>
    </source>
</reference>
<accession>A0ABT2J8C4</accession>
<gene>
    <name evidence="2" type="ORF">JT362_13370</name>
</gene>
<evidence type="ECO:0000313" key="2">
    <source>
        <dbReference type="EMBL" id="MCT2584108.1"/>
    </source>
</evidence>
<sequence>MGRHANGEQAAPAFGDWRARMALRGGPVTHMIARAGWGVFAVLCAVLMVGVAVLYAANPGENGADNSTGANFIGGMIAFVPIGAAIGALLGLPAQFAVRSWLRTPTELERRAARAAEEHATRFVADGLRASGWWAGAYERCAKSVTAFHAVVGTLRHGAGQDWFTGIGDTLDLELAEALRLARLGEGLAPDVSNGARLTGAALEAADLLRAAERSFAETTERAASIALDLRDETDFVRVRAQLEMLAAQAPHLRAEG</sequence>
<evidence type="ECO:0000313" key="3">
    <source>
        <dbReference type="Proteomes" id="UP001156441"/>
    </source>
</evidence>
<keyword evidence="1" id="KW-0472">Membrane</keyword>
<keyword evidence="1" id="KW-0812">Transmembrane</keyword>
<keyword evidence="1" id="KW-1133">Transmembrane helix</keyword>
<organism evidence="2 3">
    <name type="scientific">Actinophytocola gossypii</name>
    <dbReference type="NCBI Taxonomy" id="2812003"/>
    <lineage>
        <taxon>Bacteria</taxon>
        <taxon>Bacillati</taxon>
        <taxon>Actinomycetota</taxon>
        <taxon>Actinomycetes</taxon>
        <taxon>Pseudonocardiales</taxon>
        <taxon>Pseudonocardiaceae</taxon>
    </lineage>
</organism>
<proteinExistence type="predicted"/>
<dbReference type="Proteomes" id="UP001156441">
    <property type="component" value="Unassembled WGS sequence"/>
</dbReference>
<comment type="caution">
    <text evidence="2">The sequence shown here is derived from an EMBL/GenBank/DDBJ whole genome shotgun (WGS) entry which is preliminary data.</text>
</comment>
<feature type="transmembrane region" description="Helical" evidence="1">
    <location>
        <begin position="37"/>
        <end position="57"/>
    </location>
</feature>
<protein>
    <submittedName>
        <fullName evidence="2">Uncharacterized protein</fullName>
    </submittedName>
</protein>
<keyword evidence="3" id="KW-1185">Reference proteome</keyword>